<keyword evidence="3 4" id="KW-0067">ATP-binding</keyword>
<dbReference type="GO" id="GO:0005524">
    <property type="term" value="F:ATP binding"/>
    <property type="evidence" value="ECO:0007669"/>
    <property type="project" value="UniProtKB-KW"/>
</dbReference>
<dbReference type="GO" id="GO:0140662">
    <property type="term" value="F:ATP-dependent protein folding chaperone"/>
    <property type="evidence" value="ECO:0007669"/>
    <property type="project" value="InterPro"/>
</dbReference>
<dbReference type="Proteomes" id="UP000887578">
    <property type="component" value="Unplaced"/>
</dbReference>
<evidence type="ECO:0000256" key="2">
    <source>
        <dbReference type="ARBA" id="ARBA00022741"/>
    </source>
</evidence>
<protein>
    <submittedName>
        <fullName evidence="6">Heat shock protein 70</fullName>
    </submittedName>
</protein>
<evidence type="ECO:0000256" key="1">
    <source>
        <dbReference type="ARBA" id="ARBA00007381"/>
    </source>
</evidence>
<evidence type="ECO:0000256" key="3">
    <source>
        <dbReference type="ARBA" id="ARBA00022840"/>
    </source>
</evidence>
<dbReference type="WBParaSite" id="PDA_v2.g23575.t1">
    <property type="protein sequence ID" value="PDA_v2.g23575.t1"/>
    <property type="gene ID" value="PDA_v2.g23575"/>
</dbReference>
<accession>A0A914PYU3</accession>
<keyword evidence="2 4" id="KW-0547">Nucleotide-binding</keyword>
<dbReference type="Gene3D" id="3.90.640.10">
    <property type="entry name" value="Actin, Chain A, domain 4"/>
    <property type="match status" value="1"/>
</dbReference>
<reference evidence="6" key="1">
    <citation type="submission" date="2022-11" db="UniProtKB">
        <authorList>
            <consortium name="WormBaseParasite"/>
        </authorList>
    </citation>
    <scope>IDENTIFICATION</scope>
</reference>
<keyword evidence="5" id="KW-1185">Reference proteome</keyword>
<dbReference type="SUPFAM" id="SSF53067">
    <property type="entry name" value="Actin-like ATPase domain"/>
    <property type="match status" value="2"/>
</dbReference>
<evidence type="ECO:0000313" key="6">
    <source>
        <dbReference type="WBParaSite" id="PDA_v2.g23575.t1"/>
    </source>
</evidence>
<dbReference type="Gene3D" id="3.30.420.40">
    <property type="match status" value="2"/>
</dbReference>
<organism evidence="5 6">
    <name type="scientific">Panagrolaimus davidi</name>
    <dbReference type="NCBI Taxonomy" id="227884"/>
    <lineage>
        <taxon>Eukaryota</taxon>
        <taxon>Metazoa</taxon>
        <taxon>Ecdysozoa</taxon>
        <taxon>Nematoda</taxon>
        <taxon>Chromadorea</taxon>
        <taxon>Rhabditida</taxon>
        <taxon>Tylenchina</taxon>
        <taxon>Panagrolaimomorpha</taxon>
        <taxon>Panagrolaimoidea</taxon>
        <taxon>Panagrolaimidae</taxon>
        <taxon>Panagrolaimus</taxon>
    </lineage>
</organism>
<evidence type="ECO:0000256" key="4">
    <source>
        <dbReference type="RuleBase" id="RU003322"/>
    </source>
</evidence>
<dbReference type="AlphaFoldDB" id="A0A914PYU3"/>
<dbReference type="Gene3D" id="3.30.30.30">
    <property type="match status" value="1"/>
</dbReference>
<dbReference type="InterPro" id="IPR043129">
    <property type="entry name" value="ATPase_NBD"/>
</dbReference>
<sequence>MSSSSVHQNNEIKSQTKKILAIDTLRGYAIDSENREYKNVSKIDGFSNGENILENHDRYLKYINGSLEEKKYDCIVICCSDSNLALEKEIKNLCLKIFPTSKIYIIGSRAPLFTHWFSKLNNKPNFGELIAVSRIKYSDPNKSGMVCGLFTRSKSDEKEDEILVQIDGINIPTNDFKDLEGLIKNKMPVYSPTNPNINIIYVAVYPEGYQFKNQELVSNNFSHKDTDRAKGALLFGKNKMNENVQNYIEIKEHQDANVKVMKAAKKSQLSSSVKSSTKLVNIQSVNNEFQQQHREQLKHFFAIDIGTTSCRAALIYIDKNGKEKCEKVNLKGENEKMPSIVIFCENQTYKGCEAEENYANSSDAKINSENTVYDITRFLGKNINEISKNQFRHFEVEENRDFIKIKIPNGLILPEVACGELLKYIAQEADAKLKAETKRIVTHVTLTTPILNNEMKIKYETALKCAAQLASLKVIEFIDAPTAVLIDYIFTYKKLTIAKFNICVIDIGGGTTDIVAYNVESNGQEFRLKPLFKYENSKFNGRNFDVALAEKIESIIVEKHGHAVNVGDNFSLLSRAEKMKIELSNETSAKYLYIQKEQSVSVSREDFENCIQPFIESFKKELTNINQKLEEKGQNNEILLLGNTSKIPIVRQTIKDIFSNSDIIEAFHYGISFAKGAAIHTAKIQQSNDNQISVYKY</sequence>
<proteinExistence type="inferred from homology"/>
<dbReference type="InterPro" id="IPR013126">
    <property type="entry name" value="Hsp_70_fam"/>
</dbReference>
<dbReference type="PANTHER" id="PTHR19375">
    <property type="entry name" value="HEAT SHOCK PROTEIN 70KDA"/>
    <property type="match status" value="1"/>
</dbReference>
<name>A0A914PYU3_9BILA</name>
<evidence type="ECO:0000313" key="5">
    <source>
        <dbReference type="Proteomes" id="UP000887578"/>
    </source>
</evidence>
<comment type="similarity">
    <text evidence="1 4">Belongs to the heat shock protein 70 family.</text>
</comment>